<dbReference type="SMART" id="SM00086">
    <property type="entry name" value="PAC"/>
    <property type="match status" value="1"/>
</dbReference>
<dbReference type="Pfam" id="PF08447">
    <property type="entry name" value="PAS_3"/>
    <property type="match status" value="1"/>
</dbReference>
<keyword evidence="7" id="KW-0812">Transmembrane</keyword>
<evidence type="ECO:0000256" key="6">
    <source>
        <dbReference type="SAM" id="MobiDB-lite"/>
    </source>
</evidence>
<keyword evidence="7" id="KW-0472">Membrane</keyword>
<keyword evidence="4" id="KW-0808">Transferase</keyword>
<dbReference type="Gene3D" id="3.30.450.20">
    <property type="entry name" value="PAS domain"/>
    <property type="match status" value="1"/>
</dbReference>
<organism evidence="9 10">
    <name type="scientific">Shewanella salipaludis</name>
    <dbReference type="NCBI Taxonomy" id="2723052"/>
    <lineage>
        <taxon>Bacteria</taxon>
        <taxon>Pseudomonadati</taxon>
        <taxon>Pseudomonadota</taxon>
        <taxon>Gammaproteobacteria</taxon>
        <taxon>Alteromonadales</taxon>
        <taxon>Shewanellaceae</taxon>
        <taxon>Shewanella</taxon>
    </lineage>
</organism>
<evidence type="ECO:0000256" key="4">
    <source>
        <dbReference type="ARBA" id="ARBA00022679"/>
    </source>
</evidence>
<evidence type="ECO:0000259" key="8">
    <source>
        <dbReference type="Pfam" id="PF08447"/>
    </source>
</evidence>
<proteinExistence type="predicted"/>
<comment type="catalytic activity">
    <reaction evidence="1">
        <text>ATP + protein L-histidine = ADP + protein N-phospho-L-histidine.</text>
        <dbReference type="EC" id="2.7.13.3"/>
    </reaction>
</comment>
<keyword evidence="10" id="KW-1185">Reference proteome</keyword>
<comment type="caution">
    <text evidence="9">The sequence shown here is derived from an EMBL/GenBank/DDBJ whole genome shotgun (WGS) entry which is preliminary data.</text>
</comment>
<dbReference type="InterPro" id="IPR001610">
    <property type="entry name" value="PAC"/>
</dbReference>
<keyword evidence="3" id="KW-0597">Phosphoprotein</keyword>
<sequence>MLKMPRLAIAYLMPVSVIMFYLCLTSGAYLYADAQVRGSVAERQLEWVKQQVFRTQHLVESALLVQDLERIEQEVSLASTDPNVMVYILLDSASKIRFANHLVWRNSNAIQVIDGYLFERHYEVVSSTQAYIHINRDRLSIQAYYPLIPNSDLGPDNNVELLYVEYDLSLLMAKASNSLQQTFYLFWGVGTVFLLILLCFLHWLIIRPLKRLNHSTMAEPIKPTGWLPAELSRLQDSIELIKDNASYNLKRLNDSEQRWLFAVNGNHKGIWDWNIATGEVFMSDSWKAMLGCAPLDNTEDFRAWKGRIHAEDKARVLQSLQEHLNGTTQTFECVYRLRHRQGHYIWVLDRGMLIDWDDQGRPSRIIGMNTDVSDSLSAQSSPKATKAEAWLEQQMLRHTKAQQSALFVIRLAGTQVQPNAAEKPLIQLLIARLANYLSAVDLNGHYHDGEYVFITSALASDSEIARRHSLAIGSDIARLLTQDNSLEDDMLQAFTFSIGIALAEPAKQLPLSIWLEQARIAAGSSHGHKSPCSIYSDANTTELHGHDS</sequence>
<feature type="transmembrane region" description="Helical" evidence="7">
    <location>
        <begin position="184"/>
        <end position="206"/>
    </location>
</feature>
<evidence type="ECO:0000256" key="3">
    <source>
        <dbReference type="ARBA" id="ARBA00022553"/>
    </source>
</evidence>
<feature type="region of interest" description="Disordered" evidence="6">
    <location>
        <begin position="524"/>
        <end position="548"/>
    </location>
</feature>
<feature type="domain" description="PAS fold-3" evidence="8">
    <location>
        <begin position="280"/>
        <end position="368"/>
    </location>
</feature>
<dbReference type="GO" id="GO:0004673">
    <property type="term" value="F:protein histidine kinase activity"/>
    <property type="evidence" value="ECO:0007669"/>
    <property type="project" value="UniProtKB-EC"/>
</dbReference>
<gene>
    <name evidence="9" type="ORF">HC757_17565</name>
</gene>
<dbReference type="CDD" id="cd00130">
    <property type="entry name" value="PAS"/>
    <property type="match status" value="1"/>
</dbReference>
<dbReference type="PANTHER" id="PTHR43304:SF1">
    <property type="entry name" value="PAC DOMAIN-CONTAINING PROTEIN"/>
    <property type="match status" value="1"/>
</dbReference>
<evidence type="ECO:0000313" key="10">
    <source>
        <dbReference type="Proteomes" id="UP000737113"/>
    </source>
</evidence>
<evidence type="ECO:0000256" key="2">
    <source>
        <dbReference type="ARBA" id="ARBA00012438"/>
    </source>
</evidence>
<dbReference type="AlphaFoldDB" id="A0A972JM76"/>
<evidence type="ECO:0000256" key="7">
    <source>
        <dbReference type="SAM" id="Phobius"/>
    </source>
</evidence>
<accession>A0A972JM76</accession>
<dbReference type="InterPro" id="IPR000014">
    <property type="entry name" value="PAS"/>
</dbReference>
<dbReference type="EC" id="2.7.13.3" evidence="2"/>
<dbReference type="InterPro" id="IPR013655">
    <property type="entry name" value="PAS_fold_3"/>
</dbReference>
<keyword evidence="7" id="KW-1133">Transmembrane helix</keyword>
<name>A0A972JM76_9GAMM</name>
<dbReference type="EMBL" id="JAAXYH010000019">
    <property type="protein sequence ID" value="NMH66969.1"/>
    <property type="molecule type" value="Genomic_DNA"/>
</dbReference>
<dbReference type="InterPro" id="IPR052162">
    <property type="entry name" value="Sensor_kinase/Photoreceptor"/>
</dbReference>
<evidence type="ECO:0000256" key="5">
    <source>
        <dbReference type="ARBA" id="ARBA00022777"/>
    </source>
</evidence>
<dbReference type="InterPro" id="IPR035965">
    <property type="entry name" value="PAS-like_dom_sf"/>
</dbReference>
<protein>
    <recommendedName>
        <fullName evidence="2">histidine kinase</fullName>
        <ecNumber evidence="2">2.7.13.3</ecNumber>
    </recommendedName>
</protein>
<feature type="transmembrane region" description="Helical" evidence="7">
    <location>
        <begin position="7"/>
        <end position="32"/>
    </location>
</feature>
<reference evidence="9" key="1">
    <citation type="submission" date="2020-04" db="EMBL/GenBank/DDBJ databases">
        <title>Description of Shewanella salipaludis sp. nov., isolated from a salt marsh.</title>
        <authorList>
            <person name="Park S."/>
            <person name="Yoon J.-H."/>
        </authorList>
    </citation>
    <scope>NUCLEOTIDE SEQUENCE</scope>
    <source>
        <strain evidence="9">SHSM-M6</strain>
    </source>
</reference>
<dbReference type="SUPFAM" id="SSF55785">
    <property type="entry name" value="PYP-like sensor domain (PAS domain)"/>
    <property type="match status" value="1"/>
</dbReference>
<evidence type="ECO:0000256" key="1">
    <source>
        <dbReference type="ARBA" id="ARBA00000085"/>
    </source>
</evidence>
<dbReference type="Proteomes" id="UP000737113">
    <property type="component" value="Unassembled WGS sequence"/>
</dbReference>
<keyword evidence="5" id="KW-0418">Kinase</keyword>
<evidence type="ECO:0000313" key="9">
    <source>
        <dbReference type="EMBL" id="NMH66969.1"/>
    </source>
</evidence>
<dbReference type="PANTHER" id="PTHR43304">
    <property type="entry name" value="PHYTOCHROME-LIKE PROTEIN CPH1"/>
    <property type="match status" value="1"/>
</dbReference>